<comment type="caution">
    <text evidence="1">The sequence shown here is derived from an EMBL/GenBank/DDBJ whole genome shotgun (WGS) entry which is preliminary data.</text>
</comment>
<dbReference type="RefSeq" id="WP_341985631.1">
    <property type="nucleotide sequence ID" value="NZ_JBBYAF010000043.1"/>
</dbReference>
<gene>
    <name evidence="1" type="ORF">AAEO50_17660</name>
</gene>
<accession>A0ABU9KDB2</accession>
<protein>
    <submittedName>
        <fullName evidence="1">Uncharacterized protein</fullName>
    </submittedName>
</protein>
<keyword evidence="2" id="KW-1185">Reference proteome</keyword>
<reference evidence="1 2" key="1">
    <citation type="submission" date="2024-04" db="EMBL/GenBank/DDBJ databases">
        <title>Bacillus oryzaecorticis sp. nov., a moderately halophilic bacterium isolated from rice husks.</title>
        <authorList>
            <person name="Zhu H.-S."/>
        </authorList>
    </citation>
    <scope>NUCLEOTIDE SEQUENCE [LARGE SCALE GENOMIC DNA]</scope>
    <source>
        <strain evidence="1 2">ZC255</strain>
    </source>
</reference>
<dbReference type="EMBL" id="JBBYAF010000043">
    <property type="protein sequence ID" value="MEL3974114.1"/>
    <property type="molecule type" value="Genomic_DNA"/>
</dbReference>
<name>A0ABU9KDB2_9BACI</name>
<proteinExistence type="predicted"/>
<evidence type="ECO:0000313" key="1">
    <source>
        <dbReference type="EMBL" id="MEL3974114.1"/>
    </source>
</evidence>
<organism evidence="1 2">
    <name type="scientific">Rossellomorea oryzaecorticis</name>
    <dbReference type="NCBI Taxonomy" id="1396505"/>
    <lineage>
        <taxon>Bacteria</taxon>
        <taxon>Bacillati</taxon>
        <taxon>Bacillota</taxon>
        <taxon>Bacilli</taxon>
        <taxon>Bacillales</taxon>
        <taxon>Bacillaceae</taxon>
        <taxon>Rossellomorea</taxon>
    </lineage>
</organism>
<dbReference type="Proteomes" id="UP001389717">
    <property type="component" value="Unassembled WGS sequence"/>
</dbReference>
<evidence type="ECO:0000313" key="2">
    <source>
        <dbReference type="Proteomes" id="UP001389717"/>
    </source>
</evidence>
<sequence>MKYETEQALRVKSLAMDVIEELMKDHPAHDQRDLKQVTELFARCICDLVNVYTNTSEDHEMTLRGSVIKAKMGYNALKKKSTTMGK</sequence>